<proteinExistence type="predicted"/>
<accession>S4PUT4</accession>
<feature type="non-terminal residue" evidence="2">
    <location>
        <position position="1"/>
    </location>
</feature>
<reference evidence="2" key="2">
    <citation type="submission" date="2013-05" db="EMBL/GenBank/DDBJ databases">
        <authorList>
            <person name="Carter J.-M."/>
            <person name="Baker S.C."/>
            <person name="Pink R."/>
            <person name="Carter D.R.F."/>
            <person name="Collins A."/>
            <person name="Tomlin J."/>
            <person name="Gibbs M."/>
            <person name="Breuker C.J."/>
        </authorList>
    </citation>
    <scope>NUCLEOTIDE SEQUENCE</scope>
    <source>
        <tissue evidence="2">Ovary</tissue>
    </source>
</reference>
<keyword evidence="1" id="KW-1133">Transmembrane helix</keyword>
<dbReference type="AlphaFoldDB" id="S4PUT4"/>
<feature type="non-terminal residue" evidence="2">
    <location>
        <position position="77"/>
    </location>
</feature>
<keyword evidence="1" id="KW-0812">Transmembrane</keyword>
<evidence type="ECO:0000313" key="2">
    <source>
        <dbReference type="EMBL" id="JAA82827.1"/>
    </source>
</evidence>
<organism evidence="2">
    <name type="scientific">Pararge aegeria</name>
    <name type="common">speckled wood butterfly</name>
    <dbReference type="NCBI Taxonomy" id="116150"/>
    <lineage>
        <taxon>Eukaryota</taxon>
        <taxon>Metazoa</taxon>
        <taxon>Ecdysozoa</taxon>
        <taxon>Arthropoda</taxon>
        <taxon>Hexapoda</taxon>
        <taxon>Insecta</taxon>
        <taxon>Pterygota</taxon>
        <taxon>Neoptera</taxon>
        <taxon>Endopterygota</taxon>
        <taxon>Lepidoptera</taxon>
        <taxon>Glossata</taxon>
        <taxon>Ditrysia</taxon>
        <taxon>Papilionoidea</taxon>
        <taxon>Nymphalidae</taxon>
        <taxon>Satyrinae</taxon>
        <taxon>Satyrini</taxon>
        <taxon>Parargina</taxon>
        <taxon>Pararge</taxon>
    </lineage>
</organism>
<evidence type="ECO:0000256" key="1">
    <source>
        <dbReference type="SAM" id="Phobius"/>
    </source>
</evidence>
<keyword evidence="1" id="KW-0472">Membrane</keyword>
<protein>
    <submittedName>
        <fullName evidence="2">Uncharacterized protein</fullName>
    </submittedName>
</protein>
<feature type="transmembrane region" description="Helical" evidence="1">
    <location>
        <begin position="50"/>
        <end position="67"/>
    </location>
</feature>
<dbReference type="EMBL" id="GAIX01009733">
    <property type="protein sequence ID" value="JAA82827.1"/>
    <property type="molecule type" value="Transcribed_RNA"/>
</dbReference>
<reference evidence="2" key="1">
    <citation type="journal article" date="2013" name="BMC Genomics">
        <title>Unscrambling butterfly oogenesis.</title>
        <authorList>
            <person name="Carter J.M."/>
            <person name="Baker S.C."/>
            <person name="Pink R."/>
            <person name="Carter D.R."/>
            <person name="Collins A."/>
            <person name="Tomlin J."/>
            <person name="Gibbs M."/>
            <person name="Breuker C.J."/>
        </authorList>
    </citation>
    <scope>NUCLEOTIDE SEQUENCE</scope>
    <source>
        <tissue evidence="2">Ovary</tissue>
    </source>
</reference>
<name>S4PUT4_9NEOP</name>
<sequence length="77" mass="8880">VRASQPGRRKSEVNLLYLKNNQEEIIFLAALVQCHCLSHTLKSSREITKLSHAIVGVVLFFLILSFSNRKIYYLMDD</sequence>